<evidence type="ECO:0000313" key="6">
    <source>
        <dbReference type="EMBL" id="EXJ15613.1"/>
    </source>
</evidence>
<dbReference type="SMART" id="SM00062">
    <property type="entry name" value="PBPb"/>
    <property type="match status" value="2"/>
</dbReference>
<organism evidence="6 7">
    <name type="scientific">Imhoffiella purpurea</name>
    <dbReference type="NCBI Taxonomy" id="1249627"/>
    <lineage>
        <taxon>Bacteria</taxon>
        <taxon>Pseudomonadati</taxon>
        <taxon>Pseudomonadota</taxon>
        <taxon>Gammaproteobacteria</taxon>
        <taxon>Chromatiales</taxon>
        <taxon>Chromatiaceae</taxon>
        <taxon>Imhoffiella</taxon>
    </lineage>
</organism>
<dbReference type="EC" id="2.7.7.65" evidence="2"/>
<proteinExistence type="predicted"/>
<dbReference type="RefSeq" id="WP_052347984.1">
    <property type="nucleotide sequence ID" value="NZ_AONC01000025.1"/>
</dbReference>
<accession>W9V7Q1</accession>
<dbReference type="GO" id="GO:0052621">
    <property type="term" value="F:diguanylate cyclase activity"/>
    <property type="evidence" value="ECO:0007669"/>
    <property type="project" value="UniProtKB-EC"/>
</dbReference>
<evidence type="ECO:0000256" key="1">
    <source>
        <dbReference type="ARBA" id="ARBA00001946"/>
    </source>
</evidence>
<dbReference type="Proteomes" id="UP000019460">
    <property type="component" value="Unassembled WGS sequence"/>
</dbReference>
<dbReference type="InterPro" id="IPR043128">
    <property type="entry name" value="Rev_trsase/Diguanyl_cyclase"/>
</dbReference>
<dbReference type="InterPro" id="IPR000160">
    <property type="entry name" value="GGDEF_dom"/>
</dbReference>
<keyword evidence="7" id="KW-1185">Reference proteome</keyword>
<dbReference type="InterPro" id="IPR001638">
    <property type="entry name" value="Solute-binding_3/MltF_N"/>
</dbReference>
<name>W9V7Q1_9GAMM</name>
<dbReference type="FunFam" id="3.30.70.270:FF:000001">
    <property type="entry name" value="Diguanylate cyclase domain protein"/>
    <property type="match status" value="1"/>
</dbReference>
<dbReference type="NCBIfam" id="TIGR00254">
    <property type="entry name" value="GGDEF"/>
    <property type="match status" value="1"/>
</dbReference>
<feature type="domain" description="GGDEF" evidence="5">
    <location>
        <begin position="604"/>
        <end position="734"/>
    </location>
</feature>
<comment type="caution">
    <text evidence="6">The sequence shown here is derived from an EMBL/GenBank/DDBJ whole genome shotgun (WGS) entry which is preliminary data.</text>
</comment>
<comment type="catalytic activity">
    <reaction evidence="3">
        <text>2 GTP = 3',3'-c-di-GMP + 2 diphosphate</text>
        <dbReference type="Rhea" id="RHEA:24898"/>
        <dbReference type="ChEBI" id="CHEBI:33019"/>
        <dbReference type="ChEBI" id="CHEBI:37565"/>
        <dbReference type="ChEBI" id="CHEBI:58805"/>
        <dbReference type="EC" id="2.7.7.65"/>
    </reaction>
</comment>
<dbReference type="SMART" id="SM00267">
    <property type="entry name" value="GGDEF"/>
    <property type="match status" value="1"/>
</dbReference>
<dbReference type="PANTHER" id="PTHR45138">
    <property type="entry name" value="REGULATORY COMPONENTS OF SENSORY TRANSDUCTION SYSTEM"/>
    <property type="match status" value="1"/>
</dbReference>
<comment type="cofactor">
    <cofactor evidence="1">
        <name>Mg(2+)</name>
        <dbReference type="ChEBI" id="CHEBI:18420"/>
    </cofactor>
</comment>
<dbReference type="GO" id="GO:1902201">
    <property type="term" value="P:negative regulation of bacterial-type flagellum-dependent cell motility"/>
    <property type="evidence" value="ECO:0007669"/>
    <property type="project" value="TreeGrafter"/>
</dbReference>
<dbReference type="PANTHER" id="PTHR45138:SF9">
    <property type="entry name" value="DIGUANYLATE CYCLASE DGCM-RELATED"/>
    <property type="match status" value="1"/>
</dbReference>
<dbReference type="STRING" id="1249627.D779_1355"/>
<dbReference type="GO" id="GO:0043709">
    <property type="term" value="P:cell adhesion involved in single-species biofilm formation"/>
    <property type="evidence" value="ECO:0007669"/>
    <property type="project" value="TreeGrafter"/>
</dbReference>
<dbReference type="CDD" id="cd13708">
    <property type="entry name" value="PBP2_BvgS_like_1"/>
    <property type="match status" value="1"/>
</dbReference>
<dbReference type="eggNOG" id="COG3706">
    <property type="taxonomic scope" value="Bacteria"/>
</dbReference>
<evidence type="ECO:0000256" key="3">
    <source>
        <dbReference type="ARBA" id="ARBA00034247"/>
    </source>
</evidence>
<evidence type="ECO:0000259" key="5">
    <source>
        <dbReference type="PROSITE" id="PS50887"/>
    </source>
</evidence>
<dbReference type="Pfam" id="PF00497">
    <property type="entry name" value="SBP_bac_3"/>
    <property type="match status" value="2"/>
</dbReference>
<dbReference type="Gene3D" id="3.30.70.270">
    <property type="match status" value="1"/>
</dbReference>
<sequence length="753" mass="83434">MSKANLYPGADRARRRLIGTVALLCLILLCPAEPLRAQSDAPSAKVALTAAEAAFIRRHPSIRLGTDGGWEPYVVATPGGRIRGYDADILDRVNALTGADFQLVLGPWREMLKAARERRIDGLSTSAVHEERRDHLNFSDVYISLRKMLLVAKGNPAGIHSIRDLAGKTLVVYRGNLADEKLARGVEGADLMFVDSIEDCIGAVIGGKADATFDNGAILYMANRIGMPYLEMAGDSGSRLDLVFSVRNDWPEALSILNKGLAAIPEHERLLIQRRWFPGAASGLESGSLVPLTAEERRYLLDKGRLRLCVDPQWMPYEYLDADGRYQGIIAEIHDALAKRLGIELEVVRTATWAETLRAVRSARCDLLSAAVETPERSPYLAFTRPFLDMPLVLAARVEQPFIDSILDVSGQTFAVIRNHALQDIFNRRYPGIRLIEVDNPLAGLEAVRKGNAFGFIDTSATIGYAIRKHQLIEVKITGKLDERYSLGVGIVGADPMLLSIYDKALESLPEQIVDQALSRWDSVETVKELDRALLIKILGGLILLGLLIFYRDRVISRYSRRLEEANRRLQILSTTDQLTGVANRRKFTEVFAKEVTRADRYDNALSLIITDIDHFKAVNDSRGHDSGDQVLIKFAELFVQKSRDSDLVVRWGGEEFLILCPQTGLDSARRLAELLRQRVADSDFGIGKPVVTSSFGVAQYQAPESLNDLVARADRALYRAKAEGRNRVCAESPGKQAQTPDAEAEPPEDDRP</sequence>
<dbReference type="PROSITE" id="PS50887">
    <property type="entry name" value="GGDEF"/>
    <property type="match status" value="1"/>
</dbReference>
<dbReference type="EMBL" id="AONC01000025">
    <property type="protein sequence ID" value="EXJ15613.1"/>
    <property type="molecule type" value="Genomic_DNA"/>
</dbReference>
<reference evidence="6 7" key="1">
    <citation type="submission" date="2012-11" db="EMBL/GenBank/DDBJ databases">
        <title>Genome assembly of Thiorhodococcus sp. AK35.</title>
        <authorList>
            <person name="Nupur N."/>
            <person name="Khatri I."/>
            <person name="Subramanian S."/>
            <person name="Pinnaka A."/>
        </authorList>
    </citation>
    <scope>NUCLEOTIDE SEQUENCE [LARGE SCALE GENOMIC DNA]</scope>
    <source>
        <strain evidence="6 7">AK35</strain>
    </source>
</reference>
<feature type="compositionally biased region" description="Acidic residues" evidence="4">
    <location>
        <begin position="743"/>
        <end position="753"/>
    </location>
</feature>
<protein>
    <recommendedName>
        <fullName evidence="2">diguanylate cyclase</fullName>
        <ecNumber evidence="2">2.7.7.65</ecNumber>
    </recommendedName>
</protein>
<dbReference type="GO" id="GO:0005886">
    <property type="term" value="C:plasma membrane"/>
    <property type="evidence" value="ECO:0007669"/>
    <property type="project" value="TreeGrafter"/>
</dbReference>
<dbReference type="Gene3D" id="3.40.190.10">
    <property type="entry name" value="Periplasmic binding protein-like II"/>
    <property type="match status" value="4"/>
</dbReference>
<feature type="region of interest" description="Disordered" evidence="4">
    <location>
        <begin position="724"/>
        <end position="753"/>
    </location>
</feature>
<dbReference type="InterPro" id="IPR029787">
    <property type="entry name" value="Nucleotide_cyclase"/>
</dbReference>
<dbReference type="CDD" id="cd01007">
    <property type="entry name" value="PBP2_BvgS_HisK_like"/>
    <property type="match status" value="1"/>
</dbReference>
<dbReference type="SUPFAM" id="SSF53850">
    <property type="entry name" value="Periplasmic binding protein-like II"/>
    <property type="match status" value="2"/>
</dbReference>
<dbReference type="AlphaFoldDB" id="W9V7Q1"/>
<dbReference type="SUPFAM" id="SSF55073">
    <property type="entry name" value="Nucleotide cyclase"/>
    <property type="match status" value="1"/>
</dbReference>
<evidence type="ECO:0000313" key="7">
    <source>
        <dbReference type="Proteomes" id="UP000019460"/>
    </source>
</evidence>
<dbReference type="Pfam" id="PF00990">
    <property type="entry name" value="GGDEF"/>
    <property type="match status" value="1"/>
</dbReference>
<dbReference type="InterPro" id="IPR050469">
    <property type="entry name" value="Diguanylate_Cyclase"/>
</dbReference>
<evidence type="ECO:0000256" key="2">
    <source>
        <dbReference type="ARBA" id="ARBA00012528"/>
    </source>
</evidence>
<dbReference type="eggNOG" id="COG0834">
    <property type="taxonomic scope" value="Bacteria"/>
</dbReference>
<dbReference type="CDD" id="cd01949">
    <property type="entry name" value="GGDEF"/>
    <property type="match status" value="1"/>
</dbReference>
<gene>
    <name evidence="6" type="ORF">D779_1355</name>
</gene>
<evidence type="ECO:0000256" key="4">
    <source>
        <dbReference type="SAM" id="MobiDB-lite"/>
    </source>
</evidence>